<comment type="function">
    <text evidence="9">Catalyzes the interconversion of L-alanine and D-alanine. May also act on other amino acids.</text>
</comment>
<feature type="binding site" evidence="9">
    <location>
        <position position="131"/>
    </location>
    <ligand>
        <name>substrate</name>
    </ligand>
</feature>
<dbReference type="CDD" id="cd06827">
    <property type="entry name" value="PLPDE_III_AR_proteobact"/>
    <property type="match status" value="1"/>
</dbReference>
<keyword evidence="6 9" id="KW-0663">Pyridoxal phosphate</keyword>
<evidence type="ECO:0000259" key="10">
    <source>
        <dbReference type="SMART" id="SM01005"/>
    </source>
</evidence>
<sequence>MSIRTATVHINLPALIGNYNVIKSMAPESKVLAVLKANGYGHGLVTIAKALPQADAFGVARIEEALELRTAGVIKPIVLLEGVFNPGDLAILAANNLQTIVHTKEQLHAILQADIDRPLKVWLKIDTGMHRLGIEPNQFKDFYFPLTESENVHSDLVLMSHFSCADDVNNSSTSEQFTLFNELTKGLPNPRSIANSAGVCGWESTHCDWIRPGLMLYGVSPLLDKTSANLGLKPVMTLQSSVIAIQRVKSGDTVGYGNAWQAKEDTNIGVIAIGYGDGYPRHANNGTPIWLNGRRVPLAGRVSMDMITVDLGNNAKDKIGDIATLWGDELPVEEIAQHSTTIPYELLCNITRRVKYI</sequence>
<dbReference type="HAMAP" id="MF_01201">
    <property type="entry name" value="Ala_racemase"/>
    <property type="match status" value="1"/>
</dbReference>
<dbReference type="Pfam" id="PF00842">
    <property type="entry name" value="Ala_racemase_C"/>
    <property type="match status" value="1"/>
</dbReference>
<comment type="cofactor">
    <cofactor evidence="2 9">
        <name>pyridoxal 5'-phosphate</name>
        <dbReference type="ChEBI" id="CHEBI:597326"/>
    </cofactor>
</comment>
<feature type="modified residue" description="N6-(pyridoxal phosphate)lysine" evidence="9">
    <location>
        <position position="36"/>
    </location>
</feature>
<gene>
    <name evidence="11" type="primary">alr1</name>
    <name evidence="11" type="ORF">tloyanaT_36150</name>
</gene>
<feature type="active site" description="Proton acceptor; specific for D-alanine" evidence="9">
    <location>
        <position position="36"/>
    </location>
</feature>
<evidence type="ECO:0000256" key="4">
    <source>
        <dbReference type="ARBA" id="ARBA00007880"/>
    </source>
</evidence>
<evidence type="ECO:0000256" key="8">
    <source>
        <dbReference type="ARBA" id="ARBA00037912"/>
    </source>
</evidence>
<comment type="pathway">
    <text evidence="8 9">Amino-acid biosynthesis; D-alanine biosynthesis; D-alanine from L-alanine: step 1/1.</text>
</comment>
<name>A0ABQ6HK10_9GAMM</name>
<dbReference type="Proteomes" id="UP001157134">
    <property type="component" value="Unassembled WGS sequence"/>
</dbReference>
<dbReference type="InterPro" id="IPR009006">
    <property type="entry name" value="Ala_racemase/Decarboxylase_C"/>
</dbReference>
<organism evidence="11 12">
    <name type="scientific">Thalassotalea loyana</name>
    <dbReference type="NCBI Taxonomy" id="280483"/>
    <lineage>
        <taxon>Bacteria</taxon>
        <taxon>Pseudomonadati</taxon>
        <taxon>Pseudomonadota</taxon>
        <taxon>Gammaproteobacteria</taxon>
        <taxon>Alteromonadales</taxon>
        <taxon>Colwelliaceae</taxon>
        <taxon>Thalassotalea</taxon>
    </lineage>
</organism>
<feature type="domain" description="Alanine racemase C-terminal" evidence="10">
    <location>
        <begin position="235"/>
        <end position="357"/>
    </location>
</feature>
<evidence type="ECO:0000256" key="1">
    <source>
        <dbReference type="ARBA" id="ARBA00000316"/>
    </source>
</evidence>
<feature type="active site" description="Proton acceptor; specific for L-alanine" evidence="9">
    <location>
        <position position="256"/>
    </location>
</feature>
<evidence type="ECO:0000256" key="2">
    <source>
        <dbReference type="ARBA" id="ARBA00001933"/>
    </source>
</evidence>
<proteinExistence type="inferred from homology"/>
<dbReference type="SUPFAM" id="SSF50621">
    <property type="entry name" value="Alanine racemase C-terminal domain-like"/>
    <property type="match status" value="1"/>
</dbReference>
<evidence type="ECO:0000256" key="7">
    <source>
        <dbReference type="ARBA" id="ARBA00023235"/>
    </source>
</evidence>
<dbReference type="InterPro" id="IPR029066">
    <property type="entry name" value="PLP-binding_barrel"/>
</dbReference>
<dbReference type="PRINTS" id="PR00992">
    <property type="entry name" value="ALARACEMASE"/>
</dbReference>
<dbReference type="InterPro" id="IPR000821">
    <property type="entry name" value="Ala_racemase"/>
</dbReference>
<feature type="binding site" evidence="9">
    <location>
        <position position="304"/>
    </location>
    <ligand>
        <name>substrate</name>
    </ligand>
</feature>
<evidence type="ECO:0000256" key="6">
    <source>
        <dbReference type="ARBA" id="ARBA00022898"/>
    </source>
</evidence>
<dbReference type="InterPro" id="IPR011079">
    <property type="entry name" value="Ala_racemase_C"/>
</dbReference>
<dbReference type="PROSITE" id="PS00395">
    <property type="entry name" value="ALANINE_RACEMASE"/>
    <property type="match status" value="1"/>
</dbReference>
<dbReference type="PANTHER" id="PTHR30511:SF4">
    <property type="entry name" value="ALANINE RACEMASE, BIOSYNTHETIC"/>
    <property type="match status" value="1"/>
</dbReference>
<comment type="caution">
    <text evidence="11">The sequence shown here is derived from an EMBL/GenBank/DDBJ whole genome shotgun (WGS) entry which is preliminary data.</text>
</comment>
<evidence type="ECO:0000256" key="5">
    <source>
        <dbReference type="ARBA" id="ARBA00013089"/>
    </source>
</evidence>
<dbReference type="EC" id="5.1.1.1" evidence="5 9"/>
<dbReference type="Gene3D" id="2.40.37.10">
    <property type="entry name" value="Lyase, Ornithine Decarboxylase, Chain A, domain 1"/>
    <property type="match status" value="1"/>
</dbReference>
<dbReference type="EMBL" id="BSSV01000011">
    <property type="protein sequence ID" value="GLX87362.1"/>
    <property type="molecule type" value="Genomic_DNA"/>
</dbReference>
<reference evidence="11 12" key="1">
    <citation type="submission" date="2023-03" db="EMBL/GenBank/DDBJ databases">
        <title>Thalassotalea loyana LMG 22536T draft genome sequence.</title>
        <authorList>
            <person name="Sawabe T."/>
        </authorList>
    </citation>
    <scope>NUCLEOTIDE SEQUENCE [LARGE SCALE GENOMIC DNA]</scope>
    <source>
        <strain evidence="11 12">LMG 22536</strain>
    </source>
</reference>
<dbReference type="InterPro" id="IPR001608">
    <property type="entry name" value="Ala_racemase_N"/>
</dbReference>
<comment type="pathway">
    <text evidence="3">Cell wall biogenesis; peptidoglycan biosynthesis.</text>
</comment>
<dbReference type="PANTHER" id="PTHR30511">
    <property type="entry name" value="ALANINE RACEMASE"/>
    <property type="match status" value="1"/>
</dbReference>
<protein>
    <recommendedName>
        <fullName evidence="5 9">Alanine racemase</fullName>
        <ecNumber evidence="5 9">5.1.1.1</ecNumber>
    </recommendedName>
</protein>
<dbReference type="SMART" id="SM01005">
    <property type="entry name" value="Ala_racemase_C"/>
    <property type="match status" value="1"/>
</dbReference>
<keyword evidence="12" id="KW-1185">Reference proteome</keyword>
<evidence type="ECO:0000313" key="12">
    <source>
        <dbReference type="Proteomes" id="UP001157134"/>
    </source>
</evidence>
<dbReference type="Gene3D" id="3.20.20.10">
    <property type="entry name" value="Alanine racemase"/>
    <property type="match status" value="1"/>
</dbReference>
<dbReference type="InterPro" id="IPR020622">
    <property type="entry name" value="Ala_racemase_pyridoxalP-BS"/>
</dbReference>
<evidence type="ECO:0000256" key="9">
    <source>
        <dbReference type="HAMAP-Rule" id="MF_01201"/>
    </source>
</evidence>
<comment type="catalytic activity">
    <reaction evidence="1 9">
        <text>L-alanine = D-alanine</text>
        <dbReference type="Rhea" id="RHEA:20249"/>
        <dbReference type="ChEBI" id="CHEBI:57416"/>
        <dbReference type="ChEBI" id="CHEBI:57972"/>
        <dbReference type="EC" id="5.1.1.1"/>
    </reaction>
</comment>
<dbReference type="NCBIfam" id="TIGR00492">
    <property type="entry name" value="alr"/>
    <property type="match status" value="1"/>
</dbReference>
<dbReference type="SUPFAM" id="SSF51419">
    <property type="entry name" value="PLP-binding barrel"/>
    <property type="match status" value="1"/>
</dbReference>
<accession>A0ABQ6HK10</accession>
<keyword evidence="7 9" id="KW-0413">Isomerase</keyword>
<comment type="similarity">
    <text evidence="4 9">Belongs to the alanine racemase family.</text>
</comment>
<evidence type="ECO:0000313" key="11">
    <source>
        <dbReference type="EMBL" id="GLX87362.1"/>
    </source>
</evidence>
<evidence type="ECO:0000256" key="3">
    <source>
        <dbReference type="ARBA" id="ARBA00004752"/>
    </source>
</evidence>
<dbReference type="Pfam" id="PF01168">
    <property type="entry name" value="Ala_racemase_N"/>
    <property type="match status" value="1"/>
</dbReference>